<evidence type="ECO:0000313" key="1">
    <source>
        <dbReference type="EMBL" id="QBK92906.1"/>
    </source>
</evidence>
<name>A0A481ZB89_9VIRU</name>
<dbReference type="GO" id="GO:0016779">
    <property type="term" value="F:nucleotidyltransferase activity"/>
    <property type="evidence" value="ECO:0007669"/>
    <property type="project" value="UniProtKB-KW"/>
</dbReference>
<keyword evidence="1" id="KW-0808">Transferase</keyword>
<organism evidence="1">
    <name type="scientific">Pithovirus LCPAC403</name>
    <dbReference type="NCBI Taxonomy" id="2506596"/>
    <lineage>
        <taxon>Viruses</taxon>
        <taxon>Pithoviruses</taxon>
    </lineage>
</organism>
<proteinExistence type="predicted"/>
<accession>A0A481ZB89</accession>
<reference evidence="1" key="1">
    <citation type="journal article" date="2019" name="MBio">
        <title>Virus Genomes from Deep Sea Sediments Expand the Ocean Megavirome and Support Independent Origins of Viral Gigantism.</title>
        <authorList>
            <person name="Backstrom D."/>
            <person name="Yutin N."/>
            <person name="Jorgensen S.L."/>
            <person name="Dharamshi J."/>
            <person name="Homa F."/>
            <person name="Zaremba-Niedwiedzka K."/>
            <person name="Spang A."/>
            <person name="Wolf Y.I."/>
            <person name="Koonin E.V."/>
            <person name="Ettema T.J."/>
        </authorList>
    </citation>
    <scope>NUCLEOTIDE SEQUENCE</scope>
</reference>
<dbReference type="EMBL" id="MK500588">
    <property type="protein sequence ID" value="QBK92906.1"/>
    <property type="molecule type" value="Genomic_DNA"/>
</dbReference>
<sequence>MYSHLFTKKEYKLKTIHIYKIFLSSKMFYWENTSKYPFNPNKRYLIYFVGAFSLPHRGHFSVIRDFLYKSNVKILISHIRSRERHGISSQLSTKIWEIYIRDLVPYKEKVSLIKRCCNLEVTKHRFTKDVDTVIYIRGDEGFSRSGVERKMTEQFRDVSTALQGMGKSMDFYYTERPLLNVLSSSKFIADVKRKEHVRGRNRFYRDLRFYLPRGLPRSEIVYILNRVSDEI</sequence>
<protein>
    <submittedName>
        <fullName evidence="1">Cytidylyltransferase-like protein</fullName>
    </submittedName>
</protein>
<keyword evidence="1" id="KW-0548">Nucleotidyltransferase</keyword>
<gene>
    <name evidence="1" type="ORF">LCPAC403_00400</name>
</gene>